<geneLocation type="plasmid" evidence="1 2">
    <name>unnamed1</name>
</geneLocation>
<keyword evidence="1" id="KW-0614">Plasmid</keyword>
<evidence type="ECO:0000313" key="2">
    <source>
        <dbReference type="Proteomes" id="UP000276417"/>
    </source>
</evidence>
<organism evidence="1 2">
    <name type="scientific">Deinococcus psychrotolerans</name>
    <dbReference type="NCBI Taxonomy" id="2489213"/>
    <lineage>
        <taxon>Bacteria</taxon>
        <taxon>Thermotogati</taxon>
        <taxon>Deinococcota</taxon>
        <taxon>Deinococci</taxon>
        <taxon>Deinococcales</taxon>
        <taxon>Deinococcaceae</taxon>
        <taxon>Deinococcus</taxon>
    </lineage>
</organism>
<keyword evidence="2" id="KW-1185">Reference proteome</keyword>
<dbReference type="EMBL" id="CP034185">
    <property type="protein sequence ID" value="AZI44777.1"/>
    <property type="molecule type" value="Genomic_DNA"/>
</dbReference>
<accession>A0A3G8YKG4</accession>
<dbReference type="OrthoDB" id="9802230at2"/>
<dbReference type="AlphaFoldDB" id="A0A3G8YKG4"/>
<dbReference type="KEGG" id="dph:EHF33_16435"/>
<reference evidence="1 2" key="1">
    <citation type="submission" date="2018-11" db="EMBL/GenBank/DDBJ databases">
        <title>Deinococcus shelandsis sp. nov., isolated from South Shetland Islands soil of Antarctica.</title>
        <authorList>
            <person name="Tian J."/>
        </authorList>
    </citation>
    <scope>NUCLEOTIDE SEQUENCE [LARGE SCALE GENOMIC DNA]</scope>
    <source>
        <strain evidence="1 2">S14-83T</strain>
        <plasmid evidence="1 2">unnamed1</plasmid>
    </source>
</reference>
<evidence type="ECO:0000313" key="1">
    <source>
        <dbReference type="EMBL" id="AZI44777.1"/>
    </source>
</evidence>
<name>A0A3G8YKG4_9DEIO</name>
<sequence length="124" mass="13051">MRLATAADEIEPLGDARVKENEAFFGLLLLSRVVVRLGDFSPVPLEVIAGLYVSDFAFLQALYIELNSSTPTTSPALGLTTLPASASPAFQERPTLQGSIETSCPQCGAELILDLDAASDLAPA</sequence>
<protein>
    <submittedName>
        <fullName evidence="1">Uncharacterized protein</fullName>
    </submittedName>
</protein>
<gene>
    <name evidence="1" type="ORF">EHF33_16435</name>
</gene>
<dbReference type="Proteomes" id="UP000276417">
    <property type="component" value="Plasmid unnamed1"/>
</dbReference>
<proteinExistence type="predicted"/>